<sequence>MDEDRSRFRDREFVAPEPAAPAERPQGAPPGGGAAAANTPLLPPGIGLSAAAAGGSPTARKRRHRGGMKRRGGGGGGGDAGPGGRGPGPGPLPPGMEGRPPRLGGGRGWAGPPPPGGPGLPPGMGPPPGSKAEAAARREERHREQRAALLKRQVVAMEVSPAMLSREDAERRDDILHSGPDVAPASSYEELPPSQHCYWADVLLQDHAQLQAPSTAAPGVDHAGLMAAALELHQRAPPGKVLLSGKLGDFAVDADTAALLASI</sequence>
<reference evidence="2 3" key="1">
    <citation type="journal article" date="2018" name="Plant J.">
        <title>Genome sequences of Chlorella sorokiniana UTEX 1602 and Micractinium conductrix SAG 241.80: implications to maltose excretion by a green alga.</title>
        <authorList>
            <person name="Arriola M.B."/>
            <person name="Velmurugan N."/>
            <person name="Zhang Y."/>
            <person name="Plunkett M.H."/>
            <person name="Hondzo H."/>
            <person name="Barney B.M."/>
        </authorList>
    </citation>
    <scope>NUCLEOTIDE SEQUENCE [LARGE SCALE GENOMIC DNA]</scope>
    <source>
        <strain evidence="3">UTEX 1602</strain>
    </source>
</reference>
<feature type="compositionally biased region" description="Basic and acidic residues" evidence="1">
    <location>
        <begin position="1"/>
        <end position="14"/>
    </location>
</feature>
<gene>
    <name evidence="2" type="ORF">C2E21_2229</name>
</gene>
<dbReference type="AlphaFoldDB" id="A0A2P6TZ85"/>
<feature type="compositionally biased region" description="Pro residues" evidence="1">
    <location>
        <begin position="111"/>
        <end position="129"/>
    </location>
</feature>
<keyword evidence="3" id="KW-1185">Reference proteome</keyword>
<feature type="compositionally biased region" description="Basic and acidic residues" evidence="1">
    <location>
        <begin position="134"/>
        <end position="144"/>
    </location>
</feature>
<dbReference type="EMBL" id="LHPG02000004">
    <property type="protein sequence ID" value="PRW59374.1"/>
    <property type="molecule type" value="Genomic_DNA"/>
</dbReference>
<evidence type="ECO:0000313" key="3">
    <source>
        <dbReference type="Proteomes" id="UP000239899"/>
    </source>
</evidence>
<dbReference type="OrthoDB" id="10542639at2759"/>
<accession>A0A2P6TZ85</accession>
<proteinExistence type="predicted"/>
<organism evidence="2 3">
    <name type="scientific">Chlorella sorokiniana</name>
    <name type="common">Freshwater green alga</name>
    <dbReference type="NCBI Taxonomy" id="3076"/>
    <lineage>
        <taxon>Eukaryota</taxon>
        <taxon>Viridiplantae</taxon>
        <taxon>Chlorophyta</taxon>
        <taxon>core chlorophytes</taxon>
        <taxon>Trebouxiophyceae</taxon>
        <taxon>Chlorellales</taxon>
        <taxon>Chlorellaceae</taxon>
        <taxon>Chlorella clade</taxon>
        <taxon>Chlorella</taxon>
    </lineage>
</organism>
<feature type="compositionally biased region" description="Low complexity" evidence="1">
    <location>
        <begin position="35"/>
        <end position="57"/>
    </location>
</feature>
<protein>
    <submittedName>
        <fullName evidence="2">Uncharacterized protein</fullName>
    </submittedName>
</protein>
<feature type="region of interest" description="Disordered" evidence="1">
    <location>
        <begin position="1"/>
        <end position="144"/>
    </location>
</feature>
<comment type="caution">
    <text evidence="2">The sequence shown here is derived from an EMBL/GenBank/DDBJ whole genome shotgun (WGS) entry which is preliminary data.</text>
</comment>
<feature type="compositionally biased region" description="Basic residues" evidence="1">
    <location>
        <begin position="59"/>
        <end position="72"/>
    </location>
</feature>
<feature type="compositionally biased region" description="Low complexity" evidence="1">
    <location>
        <begin position="15"/>
        <end position="26"/>
    </location>
</feature>
<evidence type="ECO:0000313" key="2">
    <source>
        <dbReference type="EMBL" id="PRW59374.1"/>
    </source>
</evidence>
<name>A0A2P6TZ85_CHLSO</name>
<dbReference type="Proteomes" id="UP000239899">
    <property type="component" value="Unassembled WGS sequence"/>
</dbReference>
<feature type="compositionally biased region" description="Gly residues" evidence="1">
    <location>
        <begin position="73"/>
        <end position="87"/>
    </location>
</feature>
<evidence type="ECO:0000256" key="1">
    <source>
        <dbReference type="SAM" id="MobiDB-lite"/>
    </source>
</evidence>